<evidence type="ECO:0000313" key="1">
    <source>
        <dbReference type="EMBL" id="CAG8517569.1"/>
    </source>
</evidence>
<reference evidence="1" key="1">
    <citation type="submission" date="2021-06" db="EMBL/GenBank/DDBJ databases">
        <authorList>
            <person name="Kallberg Y."/>
            <person name="Tangrot J."/>
            <person name="Rosling A."/>
        </authorList>
    </citation>
    <scope>NUCLEOTIDE SEQUENCE</scope>
    <source>
        <strain evidence="1">28 12/20/2015</strain>
    </source>
</reference>
<evidence type="ECO:0000313" key="2">
    <source>
        <dbReference type="Proteomes" id="UP000789366"/>
    </source>
</evidence>
<accession>A0ACA9L8Z5</accession>
<dbReference type="Proteomes" id="UP000789366">
    <property type="component" value="Unassembled WGS sequence"/>
</dbReference>
<organism evidence="1 2">
    <name type="scientific">Cetraspora pellucida</name>
    <dbReference type="NCBI Taxonomy" id="1433469"/>
    <lineage>
        <taxon>Eukaryota</taxon>
        <taxon>Fungi</taxon>
        <taxon>Fungi incertae sedis</taxon>
        <taxon>Mucoromycota</taxon>
        <taxon>Glomeromycotina</taxon>
        <taxon>Glomeromycetes</taxon>
        <taxon>Diversisporales</taxon>
        <taxon>Gigasporaceae</taxon>
        <taxon>Cetraspora</taxon>
    </lineage>
</organism>
<name>A0ACA9L8Z5_9GLOM</name>
<gene>
    <name evidence="1" type="ORF">SPELUC_LOCUS3774</name>
</gene>
<comment type="caution">
    <text evidence="1">The sequence shown here is derived from an EMBL/GenBank/DDBJ whole genome shotgun (WGS) entry which is preliminary data.</text>
</comment>
<sequence>MPMHEKLPPVIRLVLHLPGMHTVVFDPTDSAFIIIDHANYQRTTLTVFFEICTTLDSAQQYIYQKFPQHFVCACLALELLENDQEWTQCLKEAAALHTGSQLRILFAVILTQCTYTHPKKLWLCFRTDLCDDLHYHLHKEYNILDPTDKQIFDLGLFLLDKILHQSNQSLKMFSLMPF</sequence>
<proteinExistence type="predicted"/>
<keyword evidence="2" id="KW-1185">Reference proteome</keyword>
<protein>
    <submittedName>
        <fullName evidence="1">17187_t:CDS:1</fullName>
    </submittedName>
</protein>
<dbReference type="EMBL" id="CAJVPW010003045">
    <property type="protein sequence ID" value="CAG8517569.1"/>
    <property type="molecule type" value="Genomic_DNA"/>
</dbReference>